<dbReference type="EMBL" id="LSBH01000003">
    <property type="protein sequence ID" value="OAQ82340.1"/>
    <property type="molecule type" value="Genomic_DNA"/>
</dbReference>
<gene>
    <name evidence="1" type="ORF">VFPBJ_04924</name>
</gene>
<organism evidence="1 2">
    <name type="scientific">Purpureocillium lilacinum</name>
    <name type="common">Paecilomyces lilacinus</name>
    <dbReference type="NCBI Taxonomy" id="33203"/>
    <lineage>
        <taxon>Eukaryota</taxon>
        <taxon>Fungi</taxon>
        <taxon>Dikarya</taxon>
        <taxon>Ascomycota</taxon>
        <taxon>Pezizomycotina</taxon>
        <taxon>Sordariomycetes</taxon>
        <taxon>Hypocreomycetidae</taxon>
        <taxon>Hypocreales</taxon>
        <taxon>Ophiocordycipitaceae</taxon>
        <taxon>Purpureocillium</taxon>
    </lineage>
</organism>
<comment type="caution">
    <text evidence="1">The sequence shown here is derived from an EMBL/GenBank/DDBJ whole genome shotgun (WGS) entry which is preliminary data.</text>
</comment>
<proteinExistence type="predicted"/>
<protein>
    <submittedName>
        <fullName evidence="1">Uncharacterized protein</fullName>
    </submittedName>
</protein>
<dbReference type="AlphaFoldDB" id="A0A179GYH8"/>
<sequence>MCLGHSDDVIVFRRPEQLGRRSEHVQHEVPDIAAVDGQDKARARYLASSLFFERKGHQMIGQRSPKYLRLMVSIFRSCGMGVTNRSTGSAQDGFCGLTYFAQVYSQYAGNHPAVSQSSIPTTESPWTIILRLAPPASIAQSPASTAPLPRPCPRLTACLSVVQRVSHAGGVSEPAGSMGSDAAPESIDLTCSSSCLIFAIVSSKAASCFFLRHKAAMTTISYVSVGPLPFEPCVRHRGVYSSRSFWRAPGPGPARNLLGSASAALAPAENPDSPAICRSHLFGCLCCAAKRRHASSTSLPTLLKNRMQAGEVFQARSGGKAHLGGNVSKSHAINRVDCVKVAVLFASSEAILHSGGCLRTIARVVRLPNRVIGHSDSCLAGSDVIPPSTTAAGEELRVHPRQKRVALSNYATHRRNWRLVCHWVYGVVKDFYVAEVGATCRSTARNGTSPVNEMHVAQWRCSKHVARQLHKQVTTLVAAWLDLFSSLIARSAIGVESFAR</sequence>
<name>A0A179GYH8_PURLI</name>
<dbReference type="Proteomes" id="UP000078240">
    <property type="component" value="Unassembled WGS sequence"/>
</dbReference>
<evidence type="ECO:0000313" key="2">
    <source>
        <dbReference type="Proteomes" id="UP000078240"/>
    </source>
</evidence>
<evidence type="ECO:0000313" key="1">
    <source>
        <dbReference type="EMBL" id="OAQ82340.1"/>
    </source>
</evidence>
<accession>A0A179GYH8</accession>
<reference evidence="1 2" key="1">
    <citation type="submission" date="2016-01" db="EMBL/GenBank/DDBJ databases">
        <title>Biosynthesis of antibiotic leucinostatins and their inhibition on Phytophthora in bio-control Purpureocillium lilacinum.</title>
        <authorList>
            <person name="Wang G."/>
            <person name="Liu Z."/>
            <person name="Lin R."/>
            <person name="Li E."/>
            <person name="Mao Z."/>
            <person name="Ling J."/>
            <person name="Yin W."/>
            <person name="Xie B."/>
        </authorList>
    </citation>
    <scope>NUCLEOTIDE SEQUENCE [LARGE SCALE GENOMIC DNA]</scope>
    <source>
        <strain evidence="1">PLBJ-1</strain>
    </source>
</reference>